<feature type="active site" description="Nucleophile" evidence="3">
    <location>
        <position position="81"/>
    </location>
</feature>
<dbReference type="OrthoDB" id="6509975at2759"/>
<protein>
    <submittedName>
        <fullName evidence="6">Histidine phosphatase superfamily</fullName>
    </submittedName>
</protein>
<name>A0A5N5XGI4_9EURO</name>
<dbReference type="PANTHER" id="PTHR20963:SF43">
    <property type="entry name" value="PUTATIVE (AFU_ORTHOLOGUE AFUA_7G01240)-RELATED"/>
    <property type="match status" value="1"/>
</dbReference>
<keyword evidence="4" id="KW-1015">Disulfide bond</keyword>
<dbReference type="SUPFAM" id="SSF53254">
    <property type="entry name" value="Phosphoglycerate mutase-like"/>
    <property type="match status" value="1"/>
</dbReference>
<dbReference type="PIRSF" id="PIRSF000894">
    <property type="entry name" value="Acid_phosphatase"/>
    <property type="match status" value="1"/>
</dbReference>
<dbReference type="EMBL" id="ML732156">
    <property type="protein sequence ID" value="KAB8078624.1"/>
    <property type="molecule type" value="Genomic_DNA"/>
</dbReference>
<feature type="disulfide bond" evidence="4">
    <location>
        <begin position="70"/>
        <end position="433"/>
    </location>
</feature>
<keyword evidence="2" id="KW-0325">Glycoprotein</keyword>
<evidence type="ECO:0000256" key="1">
    <source>
        <dbReference type="ARBA" id="ARBA00022801"/>
    </source>
</evidence>
<dbReference type="GO" id="GO:0003993">
    <property type="term" value="F:acid phosphatase activity"/>
    <property type="evidence" value="ECO:0007669"/>
    <property type="project" value="TreeGrafter"/>
</dbReference>
<reference evidence="6 7" key="1">
    <citation type="submission" date="2019-04" db="EMBL/GenBank/DDBJ databases">
        <title>Friends and foes A comparative genomics study of 23 Aspergillus species from section Flavi.</title>
        <authorList>
            <consortium name="DOE Joint Genome Institute"/>
            <person name="Kjaerbolling I."/>
            <person name="Vesth T."/>
            <person name="Frisvad J.C."/>
            <person name="Nybo J.L."/>
            <person name="Theobald S."/>
            <person name="Kildgaard S."/>
            <person name="Isbrandt T."/>
            <person name="Kuo A."/>
            <person name="Sato A."/>
            <person name="Lyhne E.K."/>
            <person name="Kogle M.E."/>
            <person name="Wiebenga A."/>
            <person name="Kun R.S."/>
            <person name="Lubbers R.J."/>
            <person name="Makela M.R."/>
            <person name="Barry K."/>
            <person name="Chovatia M."/>
            <person name="Clum A."/>
            <person name="Daum C."/>
            <person name="Haridas S."/>
            <person name="He G."/>
            <person name="LaButti K."/>
            <person name="Lipzen A."/>
            <person name="Mondo S."/>
            <person name="Riley R."/>
            <person name="Salamov A."/>
            <person name="Simmons B.A."/>
            <person name="Magnuson J.K."/>
            <person name="Henrissat B."/>
            <person name="Mortensen U.H."/>
            <person name="Larsen T.O."/>
            <person name="Devries R.P."/>
            <person name="Grigoriev I.V."/>
            <person name="Machida M."/>
            <person name="Baker S.E."/>
            <person name="Andersen M.R."/>
        </authorList>
    </citation>
    <scope>NUCLEOTIDE SEQUENCE [LARGE SCALE GENOMIC DNA]</scope>
    <source>
        <strain evidence="6 7">CBS 151.66</strain>
    </source>
</reference>
<evidence type="ECO:0000256" key="3">
    <source>
        <dbReference type="PIRSR" id="PIRSR000894-1"/>
    </source>
</evidence>
<dbReference type="InterPro" id="IPR000560">
    <property type="entry name" value="His_Pase_clade-2"/>
</dbReference>
<feature type="region of interest" description="Disordered" evidence="5">
    <location>
        <begin position="16"/>
        <end position="45"/>
    </location>
</feature>
<accession>A0A5N5XGI4</accession>
<organism evidence="6 7">
    <name type="scientific">Aspergillus leporis</name>
    <dbReference type="NCBI Taxonomy" id="41062"/>
    <lineage>
        <taxon>Eukaryota</taxon>
        <taxon>Fungi</taxon>
        <taxon>Dikarya</taxon>
        <taxon>Ascomycota</taxon>
        <taxon>Pezizomycotina</taxon>
        <taxon>Eurotiomycetes</taxon>
        <taxon>Eurotiomycetidae</taxon>
        <taxon>Eurotiales</taxon>
        <taxon>Aspergillaceae</taxon>
        <taxon>Aspergillus</taxon>
        <taxon>Aspergillus subgen. Circumdati</taxon>
    </lineage>
</organism>
<dbReference type="CDD" id="cd07061">
    <property type="entry name" value="HP_HAP_like"/>
    <property type="match status" value="1"/>
</dbReference>
<gene>
    <name evidence="6" type="ORF">BDV29DRAFT_152518</name>
</gene>
<feature type="disulfide bond" evidence="4">
    <location>
        <begin position="286"/>
        <end position="299"/>
    </location>
</feature>
<dbReference type="Proteomes" id="UP000326565">
    <property type="component" value="Unassembled WGS sequence"/>
</dbReference>
<dbReference type="Gene3D" id="3.40.50.1240">
    <property type="entry name" value="Phosphoglycerate mutase-like"/>
    <property type="match status" value="1"/>
</dbReference>
<sequence>MHPQIALVAFLAATRNTPSSSSPTATATATATPTGPVSPSESDLTSNWANLSPYREADGFGIPKGVPRGCELSQIHVLHRHAERYPESPWYDGGGMEIFGQKLKNYSSDHNIAIGRGPLAFLDNWQYLLGKDILLVAGAATEASSGADIWSQYGRMLYRAPPGMAAWDPTLNVYPNGTRRPRPAFRTTDNQRVLESARWWLSGFFGNTGANSSFSQYDLVVIPEGEGLNNTLAAEHSCPGDLKEGTHASEKFIPELTEAALTRLSEYLPKDFNLTTSDVLAMLNLCPYEYAALGSSSFCGLFTEQEWLDFAYILDMRLYGSSAFGSPMGRAQGVGYVLELAARLEGKLINSSDTSINSTYDNTSATFPLHQPLYMDMSHDKVLIGTLTALGLQYFKYGPKGMPSDVAHAVPRTFRLSEVAPFGARLVSEIWTCPKSSNLEVLDSTLYMNPDISDSQNTTDYIRFVLNGAPLPTSGLVGCEDARNGFCKVGDFLEAVPELKQNAMYQQACFEKYKPGHQVGNGRPE</sequence>
<proteinExistence type="predicted"/>
<dbReference type="Pfam" id="PF00328">
    <property type="entry name" value="His_Phos_2"/>
    <property type="match status" value="1"/>
</dbReference>
<dbReference type="InterPro" id="IPR016274">
    <property type="entry name" value="Histidine_acid_Pase_euk"/>
</dbReference>
<keyword evidence="7" id="KW-1185">Reference proteome</keyword>
<evidence type="ECO:0000256" key="5">
    <source>
        <dbReference type="SAM" id="MobiDB-lite"/>
    </source>
</evidence>
<evidence type="ECO:0000313" key="7">
    <source>
        <dbReference type="Proteomes" id="UP000326565"/>
    </source>
</evidence>
<dbReference type="AlphaFoldDB" id="A0A5N5XGI4"/>
<keyword evidence="1" id="KW-0378">Hydrolase</keyword>
<evidence type="ECO:0000256" key="4">
    <source>
        <dbReference type="PIRSR" id="PIRSR000894-2"/>
    </source>
</evidence>
<evidence type="ECO:0000313" key="6">
    <source>
        <dbReference type="EMBL" id="KAB8078624.1"/>
    </source>
</evidence>
<dbReference type="PANTHER" id="PTHR20963">
    <property type="entry name" value="MULTIPLE INOSITOL POLYPHOSPHATE PHOSPHATASE-RELATED"/>
    <property type="match status" value="1"/>
</dbReference>
<feature type="compositionally biased region" description="Low complexity" evidence="5">
    <location>
        <begin position="16"/>
        <end position="40"/>
    </location>
</feature>
<evidence type="ECO:0000256" key="2">
    <source>
        <dbReference type="ARBA" id="ARBA00023180"/>
    </source>
</evidence>
<dbReference type="InterPro" id="IPR029033">
    <property type="entry name" value="His_PPase_superfam"/>
</dbReference>
<feature type="active site" description="Proton donor" evidence="3">
    <location>
        <position position="380"/>
    </location>
</feature>